<comment type="caution">
    <text evidence="3">The sequence shown here is derived from an EMBL/GenBank/DDBJ whole genome shotgun (WGS) entry which is preliminary data.</text>
</comment>
<dbReference type="Proteomes" id="UP001480595">
    <property type="component" value="Unassembled WGS sequence"/>
</dbReference>
<name>A0ABR1T592_9PEZI</name>
<dbReference type="InterPro" id="IPR000504">
    <property type="entry name" value="RRM_dom"/>
</dbReference>
<accession>A0ABR1T592</accession>
<gene>
    <name evidence="3" type="ORF">PG994_013945</name>
</gene>
<dbReference type="RefSeq" id="XP_066708483.1">
    <property type="nucleotide sequence ID" value="XM_066865354.1"/>
</dbReference>
<dbReference type="InterPro" id="IPR035979">
    <property type="entry name" value="RBD_domain_sf"/>
</dbReference>
<protein>
    <recommendedName>
        <fullName evidence="2">RRM domain-containing protein</fullName>
    </recommendedName>
</protein>
<evidence type="ECO:0000259" key="2">
    <source>
        <dbReference type="Pfam" id="PF00076"/>
    </source>
</evidence>
<feature type="region of interest" description="Disordered" evidence="1">
    <location>
        <begin position="1"/>
        <end position="45"/>
    </location>
</feature>
<proteinExistence type="predicted"/>
<evidence type="ECO:0000313" key="3">
    <source>
        <dbReference type="EMBL" id="KAK8040938.1"/>
    </source>
</evidence>
<dbReference type="GeneID" id="92098417"/>
<evidence type="ECO:0000256" key="1">
    <source>
        <dbReference type="SAM" id="MobiDB-lite"/>
    </source>
</evidence>
<feature type="domain" description="RRM" evidence="2">
    <location>
        <begin position="84"/>
        <end position="111"/>
    </location>
</feature>
<dbReference type="Pfam" id="PF00076">
    <property type="entry name" value="RRM_1"/>
    <property type="match status" value="1"/>
</dbReference>
<keyword evidence="4" id="KW-1185">Reference proteome</keyword>
<dbReference type="EMBL" id="JAQQWL010000015">
    <property type="protein sequence ID" value="KAK8040938.1"/>
    <property type="molecule type" value="Genomic_DNA"/>
</dbReference>
<evidence type="ECO:0000313" key="4">
    <source>
        <dbReference type="Proteomes" id="UP001480595"/>
    </source>
</evidence>
<reference evidence="3 4" key="1">
    <citation type="submission" date="2023-01" db="EMBL/GenBank/DDBJ databases">
        <title>Analysis of 21 Apiospora genomes using comparative genomics revels a genus with tremendous synthesis potential of carbohydrate active enzymes and secondary metabolites.</title>
        <authorList>
            <person name="Sorensen T."/>
        </authorList>
    </citation>
    <scope>NUCLEOTIDE SEQUENCE [LARGE SCALE GENOMIC DNA]</scope>
    <source>
        <strain evidence="3 4">CBS 135458</strain>
    </source>
</reference>
<dbReference type="SUPFAM" id="SSF54928">
    <property type="entry name" value="RNA-binding domain, RBD"/>
    <property type="match status" value="1"/>
</dbReference>
<sequence>MRPYDGFDPLAPVEPTADGARHFDTTSGPSNASVVKPPPAPRNRLQASGTQIARALRHVSGNYEGSLLSENLSAPIPARDNCSLFVGNLPSDLTHEQLFAALKGIGRIASIATAERLKAKLDNRQIVINGLKPNALWNKVRVAAQQPGPDGGYGSRVIRVTGDPFVVNEEYMLAYFSSHFFFELGAAPEVVHRGKSVVSLEVPFTAYINQAENAYRLLRGPTPRKRVVGSGQSDQSYSLFIRNLPPWLTYAQLFDAFRGVGRFAAVHINRPTEEHATSAAKVAL</sequence>
<organism evidence="3 4">
    <name type="scientific">Apiospora phragmitis</name>
    <dbReference type="NCBI Taxonomy" id="2905665"/>
    <lineage>
        <taxon>Eukaryota</taxon>
        <taxon>Fungi</taxon>
        <taxon>Dikarya</taxon>
        <taxon>Ascomycota</taxon>
        <taxon>Pezizomycotina</taxon>
        <taxon>Sordariomycetes</taxon>
        <taxon>Xylariomycetidae</taxon>
        <taxon>Amphisphaeriales</taxon>
        <taxon>Apiosporaceae</taxon>
        <taxon>Apiospora</taxon>
    </lineage>
</organism>